<comment type="caution">
    <text evidence="1">The sequence shown here is derived from an EMBL/GenBank/DDBJ whole genome shotgun (WGS) entry which is preliminary data.</text>
</comment>
<accession>A0ABV8DSY9</accession>
<evidence type="ECO:0000313" key="1">
    <source>
        <dbReference type="EMBL" id="MFC3963128.1"/>
    </source>
</evidence>
<proteinExistence type="predicted"/>
<gene>
    <name evidence="1" type="ORF">ACFO0B_14125</name>
</gene>
<protein>
    <submittedName>
        <fullName evidence="1">Uncharacterized protein</fullName>
    </submittedName>
</protein>
<dbReference type="EMBL" id="JBHSAX010000013">
    <property type="protein sequence ID" value="MFC3963128.1"/>
    <property type="molecule type" value="Genomic_DNA"/>
</dbReference>
<name>A0ABV8DSY9_9NOCA</name>
<evidence type="ECO:0000313" key="2">
    <source>
        <dbReference type="Proteomes" id="UP001595696"/>
    </source>
</evidence>
<reference evidence="2" key="1">
    <citation type="journal article" date="2019" name="Int. J. Syst. Evol. Microbiol.">
        <title>The Global Catalogue of Microorganisms (GCM) 10K type strain sequencing project: providing services to taxonomists for standard genome sequencing and annotation.</title>
        <authorList>
            <consortium name="The Broad Institute Genomics Platform"/>
            <consortium name="The Broad Institute Genome Sequencing Center for Infectious Disease"/>
            <person name="Wu L."/>
            <person name="Ma J."/>
        </authorList>
    </citation>
    <scope>NUCLEOTIDE SEQUENCE [LARGE SCALE GENOMIC DNA]</scope>
    <source>
        <strain evidence="2">CGMCC 4.7330</strain>
    </source>
</reference>
<dbReference type="Proteomes" id="UP001595696">
    <property type="component" value="Unassembled WGS sequence"/>
</dbReference>
<organism evidence="1 2">
    <name type="scientific">Nocardia jiangsuensis</name>
    <dbReference type="NCBI Taxonomy" id="1691563"/>
    <lineage>
        <taxon>Bacteria</taxon>
        <taxon>Bacillati</taxon>
        <taxon>Actinomycetota</taxon>
        <taxon>Actinomycetes</taxon>
        <taxon>Mycobacteriales</taxon>
        <taxon>Nocardiaceae</taxon>
        <taxon>Nocardia</taxon>
    </lineage>
</organism>
<sequence length="158" mass="16038">MDPVTFIAAAVAAGAQAGLGDAAKQVIVDAYTGLRGLITRRYGVVDAEVVALESEPEEPLRRQLLARQLTKTGAGDDPELRAAAEEVLQLIAEKAPQAAEAVGIKVSNSTIRGDVEVTDLTVTGGGVGFDGDGLDVGGSLKFKGGQVGPHADPPAAHG</sequence>
<keyword evidence="2" id="KW-1185">Reference proteome</keyword>
<dbReference type="RefSeq" id="WP_378612860.1">
    <property type="nucleotide sequence ID" value="NZ_JBHSAX010000013.1"/>
</dbReference>